<dbReference type="PANTHER" id="PTHR19376">
    <property type="entry name" value="DNA-DIRECTED RNA POLYMERASE"/>
    <property type="match status" value="1"/>
</dbReference>
<dbReference type="PANTHER" id="PTHR19376:SF37">
    <property type="entry name" value="DNA-DIRECTED RNA POLYMERASE II SUBUNIT RPB1"/>
    <property type="match status" value="1"/>
</dbReference>
<dbReference type="InterPro" id="IPR000722">
    <property type="entry name" value="RNA_pol_asu"/>
</dbReference>
<dbReference type="GO" id="GO:0003899">
    <property type="term" value="F:DNA-directed RNA polymerase activity"/>
    <property type="evidence" value="ECO:0007669"/>
    <property type="project" value="UniProtKB-EC"/>
</dbReference>
<evidence type="ECO:0000256" key="3">
    <source>
        <dbReference type="ARBA" id="ARBA00022679"/>
    </source>
</evidence>
<dbReference type="Pfam" id="PF00623">
    <property type="entry name" value="RNA_pol_Rpb1_2"/>
    <property type="match status" value="1"/>
</dbReference>
<keyword evidence="3" id="KW-0808">Transferase</keyword>
<evidence type="ECO:0000259" key="6">
    <source>
        <dbReference type="SMART" id="SM00663"/>
    </source>
</evidence>
<protein>
    <recommendedName>
        <fullName evidence="1">DNA-directed RNA polymerase</fullName>
        <ecNumber evidence="1">2.7.7.6</ecNumber>
    </recommendedName>
</protein>
<dbReference type="GO" id="GO:0000428">
    <property type="term" value="C:DNA-directed RNA polymerase complex"/>
    <property type="evidence" value="ECO:0007669"/>
    <property type="project" value="UniProtKB-KW"/>
</dbReference>
<feature type="domain" description="RNA polymerase N-terminal" evidence="6">
    <location>
        <begin position="1"/>
        <end position="150"/>
    </location>
</feature>
<dbReference type="InterPro" id="IPR006592">
    <property type="entry name" value="RNA_pol_N"/>
</dbReference>
<dbReference type="EMBL" id="MK071982">
    <property type="protein sequence ID" value="AYV76164.1"/>
    <property type="molecule type" value="Genomic_DNA"/>
</dbReference>
<evidence type="ECO:0000256" key="4">
    <source>
        <dbReference type="ARBA" id="ARBA00022695"/>
    </source>
</evidence>
<dbReference type="SUPFAM" id="SSF64484">
    <property type="entry name" value="beta and beta-prime subunits of DNA dependent RNA-polymerase"/>
    <property type="match status" value="1"/>
</dbReference>
<evidence type="ECO:0000256" key="5">
    <source>
        <dbReference type="ARBA" id="ARBA00023163"/>
    </source>
</evidence>
<dbReference type="Gene3D" id="2.40.40.20">
    <property type="match status" value="1"/>
</dbReference>
<evidence type="ECO:0000256" key="1">
    <source>
        <dbReference type="ARBA" id="ARBA00012418"/>
    </source>
</evidence>
<proteinExistence type="predicted"/>
<dbReference type="GO" id="GO:0003677">
    <property type="term" value="F:DNA binding"/>
    <property type="evidence" value="ECO:0007669"/>
    <property type="project" value="InterPro"/>
</dbReference>
<accession>A0A3G4ZP38</accession>
<keyword evidence="2 7" id="KW-0240">DNA-directed RNA polymerase</keyword>
<dbReference type="Gene3D" id="3.30.1490.180">
    <property type="entry name" value="RNA polymerase ii"/>
    <property type="match status" value="1"/>
</dbReference>
<reference evidence="7" key="1">
    <citation type="submission" date="2018-10" db="EMBL/GenBank/DDBJ databases">
        <title>Hidden diversity of soil giant viruses.</title>
        <authorList>
            <person name="Schulz F."/>
            <person name="Alteio L."/>
            <person name="Goudeau D."/>
            <person name="Ryan E.M."/>
            <person name="Malmstrom R.R."/>
            <person name="Blanchard J."/>
            <person name="Woyke T."/>
        </authorList>
    </citation>
    <scope>NUCLEOTIDE SEQUENCE</scope>
    <source>
        <strain evidence="7">TEV1</strain>
    </source>
</reference>
<evidence type="ECO:0000313" key="7">
    <source>
        <dbReference type="EMBL" id="AYV76164.1"/>
    </source>
</evidence>
<organism evidence="7">
    <name type="scientific">Terrestrivirus sp</name>
    <dbReference type="NCBI Taxonomy" id="2487775"/>
    <lineage>
        <taxon>Viruses</taxon>
        <taxon>Varidnaviria</taxon>
        <taxon>Bamfordvirae</taxon>
        <taxon>Nucleocytoviricota</taxon>
        <taxon>Megaviricetes</taxon>
        <taxon>Imitervirales</taxon>
        <taxon>Mimiviridae</taxon>
        <taxon>Klosneuvirinae</taxon>
    </lineage>
</organism>
<name>A0A3G4ZP38_9VIRU</name>
<keyword evidence="4" id="KW-0548">Nucleotidyltransferase</keyword>
<dbReference type="SMART" id="SM00663">
    <property type="entry name" value="RPOLA_N"/>
    <property type="match status" value="1"/>
</dbReference>
<keyword evidence="5" id="KW-0804">Transcription</keyword>
<evidence type="ECO:0000256" key="2">
    <source>
        <dbReference type="ARBA" id="ARBA00022478"/>
    </source>
</evidence>
<sequence>MGKRVDFSARTVITSDPTIEINQLGVPVKIAMNLTFPEVVTPQNIKFLSKLVKNGRDVYPGANFVFPASVLESGTRILPIDLRFRKEKIELKYGDIVERHLLDDDIVLLNRQPTLHKQSMMGHRAKVINNPTLNTFRLSVAVTTPQYIICIVGA</sequence>
<dbReference type="EC" id="2.7.7.6" evidence="1"/>
<dbReference type="GO" id="GO:0006351">
    <property type="term" value="P:DNA-templated transcription"/>
    <property type="evidence" value="ECO:0007669"/>
    <property type="project" value="InterPro"/>
</dbReference>
<gene>
    <name evidence="7" type="ORF">Terrestrivirus4_212</name>
</gene>
<dbReference type="InterPro" id="IPR045867">
    <property type="entry name" value="DNA-dir_RpoC_beta_prime"/>
</dbReference>